<dbReference type="AlphaFoldDB" id="A0A6H1U1W3"/>
<dbReference type="Gene3D" id="1.10.3210.10">
    <property type="entry name" value="Hypothetical protein af1432"/>
    <property type="match status" value="1"/>
</dbReference>
<dbReference type="SUPFAM" id="SSF109604">
    <property type="entry name" value="HD-domain/PDEase-like"/>
    <property type="match status" value="1"/>
</dbReference>
<sequence>MARFSPHPQYSDRYDRAVQFALEAHRYQQRKYSGKPYILHLQAVSSYVWLDGGNENEAIAAWLHDYAEDIAPERGMTIPEGVEAIAREFGPEIAAIVRGCTECDRSGTWRDRKQLYIDQVAASSDSVVLVSLADKYDNYSNGYFHEIGQKSAQPSRKRPEIIWFGETLAEIYRRRLPHSLLVPQFFQVLEHLKPFHLE</sequence>
<name>A0A6H1U1W3_9CYAN</name>
<dbReference type="Pfam" id="PF13328">
    <property type="entry name" value="HD_4"/>
    <property type="match status" value="1"/>
</dbReference>
<dbReference type="PANTHER" id="PTHR46246:SF1">
    <property type="entry name" value="GUANOSINE-3',5'-BIS(DIPHOSPHATE) 3'-PYROPHOSPHOHYDROLASE MESH1"/>
    <property type="match status" value="1"/>
</dbReference>
<dbReference type="Proteomes" id="UP000500857">
    <property type="component" value="Chromosome"/>
</dbReference>
<reference evidence="1 2" key="1">
    <citation type="submission" date="2020-04" db="EMBL/GenBank/DDBJ databases">
        <authorList>
            <person name="Basu S."/>
            <person name="Maruthanayagam V."/>
            <person name="Chakraborty S."/>
            <person name="Pramanik A."/>
            <person name="Mukherjee J."/>
            <person name="Brink B."/>
        </authorList>
    </citation>
    <scope>NUCLEOTIDE SEQUENCE [LARGE SCALE GENOMIC DNA]</scope>
    <source>
        <strain evidence="1 2">AP17</strain>
    </source>
</reference>
<gene>
    <name evidence="1" type="ORF">HCG48_17600</name>
</gene>
<accession>A0A6H1U1W3</accession>
<proteinExistence type="predicted"/>
<organism evidence="1 2">
    <name type="scientific">Oxynema aestuarii AP17</name>
    <dbReference type="NCBI Taxonomy" id="2064643"/>
    <lineage>
        <taxon>Bacteria</taxon>
        <taxon>Bacillati</taxon>
        <taxon>Cyanobacteriota</taxon>
        <taxon>Cyanophyceae</taxon>
        <taxon>Oscillatoriophycideae</taxon>
        <taxon>Oscillatoriales</taxon>
        <taxon>Oscillatoriaceae</taxon>
        <taxon>Oxynema</taxon>
        <taxon>Oxynema aestuarii</taxon>
    </lineage>
</organism>
<dbReference type="EMBL" id="CP051167">
    <property type="protein sequence ID" value="QIZ72160.1"/>
    <property type="molecule type" value="Genomic_DNA"/>
</dbReference>
<evidence type="ECO:0000313" key="1">
    <source>
        <dbReference type="EMBL" id="QIZ72160.1"/>
    </source>
</evidence>
<dbReference type="RefSeq" id="WP_168570310.1">
    <property type="nucleotide sequence ID" value="NZ_CP051167.1"/>
</dbReference>
<dbReference type="GO" id="GO:0008893">
    <property type="term" value="F:guanosine-3',5'-bis(diphosphate) 3'-diphosphatase activity"/>
    <property type="evidence" value="ECO:0007669"/>
    <property type="project" value="TreeGrafter"/>
</dbReference>
<dbReference type="InterPro" id="IPR052194">
    <property type="entry name" value="MESH1"/>
</dbReference>
<protein>
    <submittedName>
        <fullName evidence="1">HD domain-containing protein</fullName>
    </submittedName>
</protein>
<dbReference type="KEGG" id="oxy:HCG48_17600"/>
<keyword evidence="2" id="KW-1185">Reference proteome</keyword>
<evidence type="ECO:0000313" key="2">
    <source>
        <dbReference type="Proteomes" id="UP000500857"/>
    </source>
</evidence>
<dbReference type="PANTHER" id="PTHR46246">
    <property type="entry name" value="GUANOSINE-3',5'-BIS(DIPHOSPHATE) 3'-PYROPHOSPHOHYDROLASE MESH1"/>
    <property type="match status" value="1"/>
</dbReference>